<accession>A0A834LPQ3</accession>
<dbReference type="Pfam" id="PF03195">
    <property type="entry name" value="LOB"/>
    <property type="match status" value="1"/>
</dbReference>
<name>A0A834LPQ3_RHOSS</name>
<gene>
    <name evidence="3" type="ORF">RHSIM_Rhsim05G0019200</name>
</gene>
<comment type="caution">
    <text evidence="3">The sequence shown here is derived from an EMBL/GenBank/DDBJ whole genome shotgun (WGS) entry which is preliminary data.</text>
</comment>
<reference evidence="3" key="1">
    <citation type="submission" date="2019-11" db="EMBL/GenBank/DDBJ databases">
        <authorList>
            <person name="Liu Y."/>
            <person name="Hou J."/>
            <person name="Li T.-Q."/>
            <person name="Guan C.-H."/>
            <person name="Wu X."/>
            <person name="Wu H.-Z."/>
            <person name="Ling F."/>
            <person name="Zhang R."/>
            <person name="Shi X.-G."/>
            <person name="Ren J.-P."/>
            <person name="Chen E.-F."/>
            <person name="Sun J.-M."/>
        </authorList>
    </citation>
    <scope>NUCLEOTIDE SEQUENCE</scope>
    <source>
        <strain evidence="3">Adult_tree_wgs_1</strain>
        <tissue evidence="3">Leaves</tissue>
    </source>
</reference>
<dbReference type="InterPro" id="IPR004883">
    <property type="entry name" value="LOB"/>
</dbReference>
<evidence type="ECO:0000313" key="3">
    <source>
        <dbReference type="EMBL" id="KAF7142900.1"/>
    </source>
</evidence>
<protein>
    <recommendedName>
        <fullName evidence="2">LOB domain-containing protein</fullName>
    </recommendedName>
</protein>
<dbReference type="Proteomes" id="UP000626092">
    <property type="component" value="Unassembled WGS sequence"/>
</dbReference>
<evidence type="ECO:0000313" key="4">
    <source>
        <dbReference type="Proteomes" id="UP000626092"/>
    </source>
</evidence>
<dbReference type="OrthoDB" id="913402at2759"/>
<organism evidence="3 4">
    <name type="scientific">Rhododendron simsii</name>
    <name type="common">Sims's rhododendron</name>
    <dbReference type="NCBI Taxonomy" id="118357"/>
    <lineage>
        <taxon>Eukaryota</taxon>
        <taxon>Viridiplantae</taxon>
        <taxon>Streptophyta</taxon>
        <taxon>Embryophyta</taxon>
        <taxon>Tracheophyta</taxon>
        <taxon>Spermatophyta</taxon>
        <taxon>Magnoliopsida</taxon>
        <taxon>eudicotyledons</taxon>
        <taxon>Gunneridae</taxon>
        <taxon>Pentapetalae</taxon>
        <taxon>asterids</taxon>
        <taxon>Ericales</taxon>
        <taxon>Ericaceae</taxon>
        <taxon>Ericoideae</taxon>
        <taxon>Rhodoreae</taxon>
        <taxon>Rhododendron</taxon>
    </lineage>
</organism>
<dbReference type="AlphaFoldDB" id="A0A834LPQ3"/>
<dbReference type="PANTHER" id="PTHR31301:SF103">
    <property type="entry name" value="LOB DOMAIN-CONTAINING PROTEIN 5-RELATED"/>
    <property type="match status" value="1"/>
</dbReference>
<keyword evidence="4" id="KW-1185">Reference proteome</keyword>
<comment type="similarity">
    <text evidence="1">Belongs to the LOB domain-containing protein family.</text>
</comment>
<dbReference type="EMBL" id="WJXA01000005">
    <property type="protein sequence ID" value="KAF7142900.1"/>
    <property type="molecule type" value="Genomic_DNA"/>
</dbReference>
<dbReference type="PANTHER" id="PTHR31301">
    <property type="entry name" value="LOB DOMAIN-CONTAINING PROTEIN 4-RELATED"/>
    <property type="match status" value="1"/>
</dbReference>
<sequence length="156" mass="17591">MEGVQNVANDANLHACAACKHQRKRCDSDVCPLARYFPADKSEEFQNVHRIYSVNNLIRILHSVPEHLRHETVETLILEATMRKEFPTRDANLVSDAITGENNHESSGEDSGEFESLDLQRLDELIDSYHAFTNFGVLAEPRSEARGKEPTREGGN</sequence>
<feature type="domain" description="LOB" evidence="2">
    <location>
        <begin position="14"/>
        <end position="117"/>
    </location>
</feature>
<proteinExistence type="inferred from homology"/>
<dbReference type="PROSITE" id="PS50891">
    <property type="entry name" value="LOB"/>
    <property type="match status" value="1"/>
</dbReference>
<evidence type="ECO:0000259" key="2">
    <source>
        <dbReference type="PROSITE" id="PS50891"/>
    </source>
</evidence>
<evidence type="ECO:0000256" key="1">
    <source>
        <dbReference type="ARBA" id="ARBA00005474"/>
    </source>
</evidence>